<sequence>MMYQKAVLFEDHLAAEQILSANNPGKVKAIGRQVKGFDQTTWERECFSIVVEGNLAKFNSNQELKKFIVGTGDRVLVEASPVDRIWGIGLSQDDPKCEDPNLWRGKNLLGFALMEVRNQLI</sequence>
<dbReference type="EMBL" id="BAABWN010000003">
    <property type="protein sequence ID" value="GAA6167300.1"/>
    <property type="molecule type" value="Genomic_DNA"/>
</dbReference>
<dbReference type="RefSeq" id="WP_353301983.1">
    <property type="nucleotide sequence ID" value="NZ_BAABWN010000003.1"/>
</dbReference>
<dbReference type="SUPFAM" id="SSF143990">
    <property type="entry name" value="YbiA-like"/>
    <property type="match status" value="1"/>
</dbReference>
<comment type="catalytic activity">
    <reaction evidence="1">
        <text>5-amino-6-(5-phospho-D-ribosylamino)uracil + H2O = 5,6-diaminouracil + D-ribose 5-phosphate</text>
        <dbReference type="Rhea" id="RHEA:55020"/>
        <dbReference type="ChEBI" id="CHEBI:15377"/>
        <dbReference type="ChEBI" id="CHEBI:46252"/>
        <dbReference type="ChEBI" id="CHEBI:58453"/>
        <dbReference type="ChEBI" id="CHEBI:78346"/>
    </reaction>
</comment>
<dbReference type="NCBIfam" id="TIGR02464">
    <property type="entry name" value="ribofla_fusion"/>
    <property type="match status" value="1"/>
</dbReference>
<comment type="caution">
    <text evidence="4">The sequence shown here is derived from an EMBL/GenBank/DDBJ whole genome shotgun (WGS) entry which is preliminary data.</text>
</comment>
<evidence type="ECO:0000256" key="2">
    <source>
        <dbReference type="ARBA" id="ARBA00000751"/>
    </source>
</evidence>
<evidence type="ECO:0000259" key="3">
    <source>
        <dbReference type="Pfam" id="PF08719"/>
    </source>
</evidence>
<comment type="catalytic activity">
    <reaction evidence="2">
        <text>2,5-diamino-6-hydroxy-4-(5-phosphoribosylamino)-pyrimidine + H2O = 2,5,6-triamino-4-hydroxypyrimidine + D-ribose 5-phosphate</text>
        <dbReference type="Rhea" id="RHEA:23436"/>
        <dbReference type="ChEBI" id="CHEBI:15377"/>
        <dbReference type="ChEBI" id="CHEBI:58614"/>
        <dbReference type="ChEBI" id="CHEBI:78346"/>
        <dbReference type="ChEBI" id="CHEBI:137796"/>
    </reaction>
</comment>
<dbReference type="CDD" id="cd15457">
    <property type="entry name" value="NADAR"/>
    <property type="match status" value="1"/>
</dbReference>
<reference evidence="4 5" key="1">
    <citation type="submission" date="2024-04" db="EMBL/GenBank/DDBJ databases">
        <title>Draft genome sequence of Sessilibacter corallicola NBRC 116591.</title>
        <authorList>
            <person name="Miyakawa T."/>
            <person name="Kusuya Y."/>
            <person name="Miura T."/>
        </authorList>
    </citation>
    <scope>NUCLEOTIDE SEQUENCE [LARGE SCALE GENOMIC DNA]</scope>
    <source>
        <strain evidence="4 5">KU-00831-HH</strain>
    </source>
</reference>
<evidence type="ECO:0000256" key="1">
    <source>
        <dbReference type="ARBA" id="ARBA00000022"/>
    </source>
</evidence>
<evidence type="ECO:0000313" key="4">
    <source>
        <dbReference type="EMBL" id="GAA6167300.1"/>
    </source>
</evidence>
<dbReference type="InterPro" id="IPR012816">
    <property type="entry name" value="NADAR"/>
</dbReference>
<protein>
    <recommendedName>
        <fullName evidence="3">NADAR domain-containing protein</fullName>
    </recommendedName>
</protein>
<proteinExistence type="predicted"/>
<dbReference type="Pfam" id="PF08719">
    <property type="entry name" value="NADAR"/>
    <property type="match status" value="1"/>
</dbReference>
<name>A0ABQ0A6L8_9GAMM</name>
<dbReference type="Proteomes" id="UP001465153">
    <property type="component" value="Unassembled WGS sequence"/>
</dbReference>
<evidence type="ECO:0000313" key="5">
    <source>
        <dbReference type="Proteomes" id="UP001465153"/>
    </source>
</evidence>
<gene>
    <name evidence="4" type="ORF">NBRC116591_11100</name>
</gene>
<dbReference type="InterPro" id="IPR037238">
    <property type="entry name" value="YbiA-like_sf"/>
</dbReference>
<organism evidence="4 5">
    <name type="scientific">Sessilibacter corallicola</name>
    <dbReference type="NCBI Taxonomy" id="2904075"/>
    <lineage>
        <taxon>Bacteria</taxon>
        <taxon>Pseudomonadati</taxon>
        <taxon>Pseudomonadota</taxon>
        <taxon>Gammaproteobacteria</taxon>
        <taxon>Cellvibrionales</taxon>
        <taxon>Cellvibrionaceae</taxon>
        <taxon>Sessilibacter</taxon>
    </lineage>
</organism>
<accession>A0ABQ0A6L8</accession>
<keyword evidence="5" id="KW-1185">Reference proteome</keyword>
<dbReference type="Gene3D" id="1.10.357.40">
    <property type="entry name" value="YbiA-like"/>
    <property type="match status" value="1"/>
</dbReference>
<feature type="domain" description="NADAR" evidence="3">
    <location>
        <begin position="1"/>
        <end position="120"/>
    </location>
</feature>